<dbReference type="EMBL" id="OY660874">
    <property type="protein sequence ID" value="CAJ1066453.1"/>
    <property type="molecule type" value="Genomic_DNA"/>
</dbReference>
<accession>A0AAV1FZC8</accession>
<protein>
    <submittedName>
        <fullName evidence="2">General transcription factor II-I repeat domain-containing protein 2B-like</fullName>
    </submittedName>
</protein>
<reference evidence="2" key="1">
    <citation type="submission" date="2023-08" db="EMBL/GenBank/DDBJ databases">
        <authorList>
            <person name="Alioto T."/>
            <person name="Alioto T."/>
            <person name="Gomez Garrido J."/>
        </authorList>
    </citation>
    <scope>NUCLEOTIDE SEQUENCE</scope>
</reference>
<dbReference type="SUPFAM" id="SSF53098">
    <property type="entry name" value="Ribonuclease H-like"/>
    <property type="match status" value="1"/>
</dbReference>
<evidence type="ECO:0000313" key="2">
    <source>
        <dbReference type="EMBL" id="CAJ1066453.1"/>
    </source>
</evidence>
<evidence type="ECO:0000259" key="1">
    <source>
        <dbReference type="Pfam" id="PF05699"/>
    </source>
</evidence>
<dbReference type="Pfam" id="PF05699">
    <property type="entry name" value="Dimer_Tnp_hAT"/>
    <property type="match status" value="1"/>
</dbReference>
<dbReference type="PANTHER" id="PTHR45913:SF5">
    <property type="entry name" value="GENERAL TRANSCRIPTION FACTOR II-I REPEAT DOMAIN-CONTAINING PROTEIN 2A-LIKE PROTEIN"/>
    <property type="match status" value="1"/>
</dbReference>
<dbReference type="AlphaFoldDB" id="A0AAV1FZC8"/>
<dbReference type="InterPro" id="IPR008906">
    <property type="entry name" value="HATC_C_dom"/>
</dbReference>
<sequence length="412" mass="47261">MAKNFDAVSLSRRTVTRRIFDIHDHVEGKLKHVMQDCKYFSLALDESTDVTDVSQLLIFARTVNGSFEVHEELLKMVSLHDNTKGTDIFNAVNNVVDEYGGFNKLSAVVMDGGNRSLSHRKFTAFLEEVDAAYGDLQMHTDVRWLSRGKCLECFFALRSEIPVFLEDSVRGDVSSYCKKLKDTAFLCDLALLTDISSHLNNLNTKLQGRDQTICDLYAHMAAFQRKLDLFKEGLSSHPLLLTHFPACEEMQNNVPQCEELLHKYAADIERLQEQFKHRFQDFHAMEPRIMLFVDPLCAAVSEQPPELQLELCDLQSDPFFQTRLNEKGISSWSLLPQSRFPHLREFSLSLTSIFGSTYICESSFSTMKHIKSKERNRLTDDTLFHLMQIRCTKIDIDIQAIVHQQAKPQVSH</sequence>
<proteinExistence type="predicted"/>
<feature type="domain" description="HAT C-terminal dimerisation" evidence="1">
    <location>
        <begin position="317"/>
        <end position="389"/>
    </location>
</feature>
<dbReference type="PANTHER" id="PTHR45913">
    <property type="entry name" value="EPM2A-INTERACTING PROTEIN 1"/>
    <property type="match status" value="1"/>
</dbReference>
<dbReference type="InterPro" id="IPR012337">
    <property type="entry name" value="RNaseH-like_sf"/>
</dbReference>
<keyword evidence="3" id="KW-1185">Reference proteome</keyword>
<gene>
    <name evidence="2" type="ORF">XNOV1_A032657</name>
</gene>
<dbReference type="GO" id="GO:0046983">
    <property type="term" value="F:protein dimerization activity"/>
    <property type="evidence" value="ECO:0007669"/>
    <property type="project" value="InterPro"/>
</dbReference>
<evidence type="ECO:0000313" key="3">
    <source>
        <dbReference type="Proteomes" id="UP001178508"/>
    </source>
</evidence>
<name>A0AAV1FZC8_XYRNO</name>
<organism evidence="2 3">
    <name type="scientific">Xyrichtys novacula</name>
    <name type="common">Pearly razorfish</name>
    <name type="synonym">Hemipteronotus novacula</name>
    <dbReference type="NCBI Taxonomy" id="13765"/>
    <lineage>
        <taxon>Eukaryota</taxon>
        <taxon>Metazoa</taxon>
        <taxon>Chordata</taxon>
        <taxon>Craniata</taxon>
        <taxon>Vertebrata</taxon>
        <taxon>Euteleostomi</taxon>
        <taxon>Actinopterygii</taxon>
        <taxon>Neopterygii</taxon>
        <taxon>Teleostei</taxon>
        <taxon>Neoteleostei</taxon>
        <taxon>Acanthomorphata</taxon>
        <taxon>Eupercaria</taxon>
        <taxon>Labriformes</taxon>
        <taxon>Labridae</taxon>
        <taxon>Xyrichtys</taxon>
    </lineage>
</organism>
<dbReference type="Proteomes" id="UP001178508">
    <property type="component" value="Chromosome 11"/>
</dbReference>